<organism evidence="7 8">
    <name type="scientific">Neosynechococcus sphagnicola sy1</name>
    <dbReference type="NCBI Taxonomy" id="1497020"/>
    <lineage>
        <taxon>Bacteria</taxon>
        <taxon>Bacillati</taxon>
        <taxon>Cyanobacteriota</taxon>
        <taxon>Cyanophyceae</taxon>
        <taxon>Neosynechococcales</taxon>
        <taxon>Neosynechococcaceae</taxon>
        <taxon>Neosynechococcus</taxon>
    </lineage>
</organism>
<dbReference type="OrthoDB" id="457060at2"/>
<feature type="domain" description="Methyl-accepting transducer" evidence="5">
    <location>
        <begin position="291"/>
        <end position="527"/>
    </location>
</feature>
<dbReference type="Pfam" id="PF00015">
    <property type="entry name" value="MCPsignal"/>
    <property type="match status" value="1"/>
</dbReference>
<dbReference type="Proteomes" id="UP000030170">
    <property type="component" value="Unassembled WGS sequence"/>
</dbReference>
<dbReference type="CDD" id="cd06225">
    <property type="entry name" value="HAMP"/>
    <property type="match status" value="1"/>
</dbReference>
<feature type="domain" description="HAMP" evidence="6">
    <location>
        <begin position="233"/>
        <end position="286"/>
    </location>
</feature>
<sequence length="569" mass="62639">MFQNLSMQARLITAFMFMGVLVLIVALFGLSSSSQLSQHIDTLANNSLPSISGLWKIREGQTQIQSSEQSLLNIDLSKAERAANVAHMDLAFSQIENGFTQYNSADISDLEEKIYQEFLQKWKVWEQAHLEFLRLNLQYQTLAEHHLNGEDSGAALAAFRQLQERGEANHQPFLEAATALVKVLKVNEDLADETERVSTKDVIHVKFWAFIAILLGPGTAIMFAIFFSNTIAKPLGKKIAGVVDIAQKISAGDLTSQIVPADQRDEIGQLQNAFYRMNKDLNSLVHRIQQSGRQISEATSQITASGRDLEATMAEQLASTNQVTTTAYQIAATSKELVKTMEQVAGMADQTEIATARSQGELNRMETVMRQLFEATQLISAKLQVMNDKATNISRVITTITIVADQTNLLSLNAALEAEKAGVYGTGFAVVAREIRRLADQTAVATLEIEKMIKEMQWAVSTGVVEMGNFTTSVVNSVADVGRISDQIAEAIQQVQGLTPQFEEVSQSVEEQSLGAQQISESMEQLSQVSQQTVDSLQATNRALEQLDDAANGLRTEISRFKVLTSRND</sequence>
<evidence type="ECO:0000256" key="3">
    <source>
        <dbReference type="PROSITE-ProRule" id="PRU00284"/>
    </source>
</evidence>
<evidence type="ECO:0000259" key="6">
    <source>
        <dbReference type="PROSITE" id="PS50885"/>
    </source>
</evidence>
<dbReference type="GO" id="GO:0006935">
    <property type="term" value="P:chemotaxis"/>
    <property type="evidence" value="ECO:0007669"/>
    <property type="project" value="InterPro"/>
</dbReference>
<dbReference type="SMART" id="SM00304">
    <property type="entry name" value="HAMP"/>
    <property type="match status" value="1"/>
</dbReference>
<dbReference type="AlphaFoldDB" id="A0A098TMQ2"/>
<dbReference type="InterPro" id="IPR004090">
    <property type="entry name" value="Chemotax_Me-accpt_rcpt"/>
</dbReference>
<name>A0A098TMQ2_9CYAN</name>
<keyword evidence="4" id="KW-0812">Transmembrane</keyword>
<accession>A0A098TMQ2</accession>
<keyword evidence="4" id="KW-1133">Transmembrane helix</keyword>
<dbReference type="GO" id="GO:0007165">
    <property type="term" value="P:signal transduction"/>
    <property type="evidence" value="ECO:0007669"/>
    <property type="project" value="UniProtKB-KW"/>
</dbReference>
<dbReference type="InterPro" id="IPR024478">
    <property type="entry name" value="HlyB_4HB_MCP"/>
</dbReference>
<dbReference type="InterPro" id="IPR004089">
    <property type="entry name" value="MCPsignal_dom"/>
</dbReference>
<dbReference type="PRINTS" id="PR00260">
    <property type="entry name" value="CHEMTRNSDUCR"/>
</dbReference>
<dbReference type="InterPro" id="IPR003660">
    <property type="entry name" value="HAMP_dom"/>
</dbReference>
<dbReference type="GO" id="GO:0016020">
    <property type="term" value="C:membrane"/>
    <property type="evidence" value="ECO:0007669"/>
    <property type="project" value="InterPro"/>
</dbReference>
<dbReference type="STRING" id="1497020.DO97_16555"/>
<evidence type="ECO:0000313" key="7">
    <source>
        <dbReference type="EMBL" id="KGF73595.1"/>
    </source>
</evidence>
<gene>
    <name evidence="7" type="ORF">DO97_16555</name>
</gene>
<dbReference type="Pfam" id="PF00672">
    <property type="entry name" value="HAMP"/>
    <property type="match status" value="1"/>
</dbReference>
<keyword evidence="4" id="KW-0472">Membrane</keyword>
<proteinExistence type="inferred from homology"/>
<dbReference type="SUPFAM" id="SSF58104">
    <property type="entry name" value="Methyl-accepting chemotaxis protein (MCP) signaling domain"/>
    <property type="match status" value="1"/>
</dbReference>
<feature type="transmembrane region" description="Helical" evidence="4">
    <location>
        <begin position="12"/>
        <end position="30"/>
    </location>
</feature>
<keyword evidence="8" id="KW-1185">Reference proteome</keyword>
<dbReference type="PANTHER" id="PTHR32089">
    <property type="entry name" value="METHYL-ACCEPTING CHEMOTAXIS PROTEIN MCPB"/>
    <property type="match status" value="1"/>
</dbReference>
<comment type="caution">
    <text evidence="7">The sequence shown here is derived from an EMBL/GenBank/DDBJ whole genome shotgun (WGS) entry which is preliminary data.</text>
</comment>
<dbReference type="PROSITE" id="PS50885">
    <property type="entry name" value="HAMP"/>
    <property type="match status" value="1"/>
</dbReference>
<dbReference type="SMART" id="SM00283">
    <property type="entry name" value="MA"/>
    <property type="match status" value="1"/>
</dbReference>
<dbReference type="PANTHER" id="PTHR32089:SF120">
    <property type="entry name" value="METHYL-ACCEPTING CHEMOTAXIS PROTEIN TLPQ"/>
    <property type="match status" value="1"/>
</dbReference>
<dbReference type="PROSITE" id="PS50111">
    <property type="entry name" value="CHEMOTAXIS_TRANSDUC_2"/>
    <property type="match status" value="1"/>
</dbReference>
<protein>
    <submittedName>
        <fullName evidence="7">Chemotaxis protein</fullName>
    </submittedName>
</protein>
<dbReference type="EMBL" id="JJML01000006">
    <property type="protein sequence ID" value="KGF73595.1"/>
    <property type="molecule type" value="Genomic_DNA"/>
</dbReference>
<evidence type="ECO:0000256" key="1">
    <source>
        <dbReference type="ARBA" id="ARBA00023224"/>
    </source>
</evidence>
<dbReference type="Gene3D" id="1.10.287.950">
    <property type="entry name" value="Methyl-accepting chemotaxis protein"/>
    <property type="match status" value="1"/>
</dbReference>
<evidence type="ECO:0000256" key="2">
    <source>
        <dbReference type="ARBA" id="ARBA00029447"/>
    </source>
</evidence>
<keyword evidence="1 3" id="KW-0807">Transducer</keyword>
<feature type="transmembrane region" description="Helical" evidence="4">
    <location>
        <begin position="207"/>
        <end position="228"/>
    </location>
</feature>
<dbReference type="Pfam" id="PF12729">
    <property type="entry name" value="4HB_MCP_1"/>
    <property type="match status" value="1"/>
</dbReference>
<dbReference type="RefSeq" id="WP_036531094.1">
    <property type="nucleotide sequence ID" value="NZ_JJML01000006.1"/>
</dbReference>
<evidence type="ECO:0000313" key="8">
    <source>
        <dbReference type="Proteomes" id="UP000030170"/>
    </source>
</evidence>
<comment type="similarity">
    <text evidence="2">Belongs to the methyl-accepting chemotaxis (MCP) protein family.</text>
</comment>
<evidence type="ECO:0000256" key="4">
    <source>
        <dbReference type="SAM" id="Phobius"/>
    </source>
</evidence>
<reference evidence="7 8" key="1">
    <citation type="journal article" date="2014" name="Mol. Ecol.">
        <title>Evolution of Synechococcus.</title>
        <authorList>
            <person name="Dvorak P."/>
            <person name="Casamatta D."/>
            <person name="Hasler P."/>
            <person name="Poulickova A."/>
            <person name="Ondrej V."/>
            <person name="Sanges R."/>
        </authorList>
    </citation>
    <scope>NUCLEOTIDE SEQUENCE [LARGE SCALE GENOMIC DNA]</scope>
    <source>
        <strain evidence="7 8">CAUP A 1101</strain>
    </source>
</reference>
<dbReference type="GO" id="GO:0004888">
    <property type="term" value="F:transmembrane signaling receptor activity"/>
    <property type="evidence" value="ECO:0007669"/>
    <property type="project" value="InterPro"/>
</dbReference>
<evidence type="ECO:0000259" key="5">
    <source>
        <dbReference type="PROSITE" id="PS50111"/>
    </source>
</evidence>